<dbReference type="Gene3D" id="3.90.640.10">
    <property type="entry name" value="Actin, Chain A, domain 4"/>
    <property type="match status" value="1"/>
</dbReference>
<evidence type="ECO:0000313" key="9">
    <source>
        <dbReference type="Proteomes" id="UP000053923"/>
    </source>
</evidence>
<dbReference type="InterPro" id="IPR043129">
    <property type="entry name" value="ATPase_NBD"/>
</dbReference>
<dbReference type="Proteomes" id="UP000053923">
    <property type="component" value="Unassembled WGS sequence"/>
</dbReference>
<dbReference type="PROSITE" id="PS00297">
    <property type="entry name" value="HSP70_1"/>
    <property type="match status" value="1"/>
</dbReference>
<keyword evidence="4" id="KW-0067">ATP-binding</keyword>
<protein>
    <submittedName>
        <fullName evidence="8">2-alkenal reductase</fullName>
    </submittedName>
</protein>
<dbReference type="InterPro" id="IPR013126">
    <property type="entry name" value="Hsp_70_fam"/>
</dbReference>
<comment type="caution">
    <text evidence="8">The sequence shown here is derived from an EMBL/GenBank/DDBJ whole genome shotgun (WGS) entry which is preliminary data.</text>
</comment>
<proteinExistence type="inferred from homology"/>
<gene>
    <name evidence="8" type="ORF">ADL12_37785</name>
</gene>
<dbReference type="InterPro" id="IPR029047">
    <property type="entry name" value="HSP70_peptide-bd_sf"/>
</dbReference>
<dbReference type="AlphaFoldDB" id="A0A101JCP9"/>
<reference evidence="9" key="1">
    <citation type="submission" date="2015-10" db="EMBL/GenBank/DDBJ databases">
        <authorList>
            <person name="Ju K.-S."/>
            <person name="Doroghazi J.R."/>
            <person name="Metcalf W.W."/>
        </authorList>
    </citation>
    <scope>NUCLEOTIDE SEQUENCE [LARGE SCALE GENOMIC DNA]</scope>
    <source>
        <strain evidence="9">NRRL 3151</strain>
    </source>
</reference>
<evidence type="ECO:0000256" key="7">
    <source>
        <dbReference type="SAM" id="Coils"/>
    </source>
</evidence>
<keyword evidence="3" id="KW-0547">Nucleotide-binding</keyword>
<dbReference type="EMBL" id="LLZG01000377">
    <property type="protein sequence ID" value="KUL24361.1"/>
    <property type="molecule type" value="Genomic_DNA"/>
</dbReference>
<keyword evidence="6" id="KW-0143">Chaperone</keyword>
<sequence length="832" mass="91129">MRETIDFGIDLGTTNSAIAVAEDDGVRVIKNNDGWEFTPSAVWIPKEGVIHVGRRARERTESDPDNAYAEFKLEMGAAGAQRLFERSGLSLTPEELSAEVLKSLRQDAAHEYGHQPEAAVITVPASFALNQNNATSSAAALAGLGEHCPLVQEPTAAAIAYGVQDTSDSAHWMVFDLGGGTFDAALMSKRDGELQLIQHAGDPYLGGKLIDWALVDDLLVPAVRRDLGMPDFARNNPRWRKNFAKLKLEAENAKIALSRTSSVEISVDLDDGSGGIEPFEYVLTRAALDDLALPFYTRAVRLCRDALAESSLRPDHIDRLLLVGGATLSPGLRELLADPVEGPGIPLDHSQDPTTVVARGAAVFARTIRLPKKPQKAAPGEFAIELHYPPQSVDTTGIPVSGKVSSGSAVDWTRYTVTLSNPDGRPPFRGPRTELGTDGTFYTEVAIDADTRSRFTVELTDTSGTRRNLAGDTFSISHAAVVPGDAVLTGTLGIGKADGTFDPLLRKGTTLPAQVTKPYRTTIPLRRTEPDAVIRIPLLEGERRRADRNSRVGLIEIRPRDIRIDLPAQSEVEVTFEIQASNREVLVTADIPLLEQQFEATINRSELLAPEHDELVDRLHDLEQRVRLLQDQAEDVFSDQARAKLVDLSEQRTLPQLRKEVDAAAVDTGAAVTSDRRIRDVEAQLDDIEEAIEIPGLQRELWDLLSACEDVVEQVGGSPSDRRELQNMRDRARSLGDDATPADLRRLIKRAGEFHVELLRRTDQWEYVVFHALVEMRDEMFSRAQADAAILEGRRAVAAGNRRALAGVNERLRRLLPPGAADEAERMSGGIN</sequence>
<evidence type="ECO:0000256" key="4">
    <source>
        <dbReference type="ARBA" id="ARBA00022840"/>
    </source>
</evidence>
<dbReference type="Gene3D" id="3.30.420.40">
    <property type="match status" value="2"/>
</dbReference>
<evidence type="ECO:0000256" key="6">
    <source>
        <dbReference type="ARBA" id="ARBA00023186"/>
    </source>
</evidence>
<feature type="coiled-coil region" evidence="7">
    <location>
        <begin position="612"/>
        <end position="639"/>
    </location>
</feature>
<dbReference type="SUPFAM" id="SSF53067">
    <property type="entry name" value="Actin-like ATPase domain"/>
    <property type="match status" value="2"/>
</dbReference>
<dbReference type="GO" id="GO:0005524">
    <property type="term" value="F:ATP binding"/>
    <property type="evidence" value="ECO:0007669"/>
    <property type="project" value="UniProtKB-KW"/>
</dbReference>
<evidence type="ECO:0000256" key="2">
    <source>
        <dbReference type="ARBA" id="ARBA00022553"/>
    </source>
</evidence>
<dbReference type="RefSeq" id="WP_062711377.1">
    <property type="nucleotide sequence ID" value="NZ_LLZG01000377.1"/>
</dbReference>
<dbReference type="CDD" id="cd24029">
    <property type="entry name" value="ASKHA_NBD_HSP70_DnaK_HscA_HscC"/>
    <property type="match status" value="1"/>
</dbReference>
<dbReference type="PRINTS" id="PR00301">
    <property type="entry name" value="HEATSHOCK70"/>
</dbReference>
<evidence type="ECO:0000256" key="1">
    <source>
        <dbReference type="ARBA" id="ARBA00007381"/>
    </source>
</evidence>
<dbReference type="PANTHER" id="PTHR19375">
    <property type="entry name" value="HEAT SHOCK PROTEIN 70KDA"/>
    <property type="match status" value="1"/>
</dbReference>
<keyword evidence="5" id="KW-0346">Stress response</keyword>
<name>A0A101JCP9_9ACTN</name>
<dbReference type="GO" id="GO:0140662">
    <property type="term" value="F:ATP-dependent protein folding chaperone"/>
    <property type="evidence" value="ECO:0007669"/>
    <property type="project" value="InterPro"/>
</dbReference>
<dbReference type="Pfam" id="PF00012">
    <property type="entry name" value="HSP70"/>
    <property type="match status" value="2"/>
</dbReference>
<comment type="similarity">
    <text evidence="1">Belongs to the heat shock protein 70 family.</text>
</comment>
<dbReference type="OrthoDB" id="9766019at2"/>
<evidence type="ECO:0000256" key="3">
    <source>
        <dbReference type="ARBA" id="ARBA00022741"/>
    </source>
</evidence>
<dbReference type="SUPFAM" id="SSF100920">
    <property type="entry name" value="Heat shock protein 70kD (HSP70), peptide-binding domain"/>
    <property type="match status" value="1"/>
</dbReference>
<organism evidence="8 9">
    <name type="scientific">Streptomyces regalis</name>
    <dbReference type="NCBI Taxonomy" id="68262"/>
    <lineage>
        <taxon>Bacteria</taxon>
        <taxon>Bacillati</taxon>
        <taxon>Actinomycetota</taxon>
        <taxon>Actinomycetes</taxon>
        <taxon>Kitasatosporales</taxon>
        <taxon>Streptomycetaceae</taxon>
        <taxon>Streptomyces</taxon>
    </lineage>
</organism>
<dbReference type="Gene3D" id="2.60.34.10">
    <property type="entry name" value="Substrate Binding Domain Of DNAk, Chain A, domain 1"/>
    <property type="match status" value="1"/>
</dbReference>
<accession>A0A101JCP9</accession>
<keyword evidence="9" id="KW-1185">Reference proteome</keyword>
<keyword evidence="2" id="KW-0597">Phosphoprotein</keyword>
<evidence type="ECO:0000256" key="5">
    <source>
        <dbReference type="ARBA" id="ARBA00023016"/>
    </source>
</evidence>
<evidence type="ECO:0000313" key="8">
    <source>
        <dbReference type="EMBL" id="KUL24361.1"/>
    </source>
</evidence>
<keyword evidence="7" id="KW-0175">Coiled coil</keyword>
<dbReference type="InterPro" id="IPR018181">
    <property type="entry name" value="Heat_shock_70_CS"/>
</dbReference>